<proteinExistence type="inferred from homology"/>
<comment type="caution">
    <text evidence="4">The sequence shown here is derived from an EMBL/GenBank/DDBJ whole genome shotgun (WGS) entry which is preliminary data.</text>
</comment>
<dbReference type="InterPro" id="IPR004474">
    <property type="entry name" value="LytR_CpsA_psr"/>
</dbReference>
<organism evidence="4 5">
    <name type="scientific">Faecalibacillus faecis</name>
    <dbReference type="NCBI Taxonomy" id="1982628"/>
    <lineage>
        <taxon>Bacteria</taxon>
        <taxon>Bacillati</taxon>
        <taxon>Bacillota</taxon>
        <taxon>Erysipelotrichia</taxon>
        <taxon>Erysipelotrichales</taxon>
        <taxon>Coprobacillaceae</taxon>
        <taxon>Faecalibacillus</taxon>
    </lineage>
</organism>
<evidence type="ECO:0000313" key="4">
    <source>
        <dbReference type="EMBL" id="PST35472.1"/>
    </source>
</evidence>
<keyword evidence="2" id="KW-1133">Transmembrane helix</keyword>
<comment type="similarity">
    <text evidence="1">Belongs to the LytR/CpsA/Psr (LCP) family.</text>
</comment>
<feature type="transmembrane region" description="Helical" evidence="2">
    <location>
        <begin position="39"/>
        <end position="60"/>
    </location>
</feature>
<evidence type="ECO:0000313" key="5">
    <source>
        <dbReference type="Proteomes" id="UP000241201"/>
    </source>
</evidence>
<dbReference type="Gene3D" id="3.40.630.190">
    <property type="entry name" value="LCP protein"/>
    <property type="match status" value="1"/>
</dbReference>
<gene>
    <name evidence="4" type="ORF">C7U55_13075</name>
</gene>
<dbReference type="PANTHER" id="PTHR33392">
    <property type="entry name" value="POLYISOPRENYL-TEICHOIC ACID--PEPTIDOGLYCAN TEICHOIC ACID TRANSFERASE TAGU"/>
    <property type="match status" value="1"/>
</dbReference>
<dbReference type="InterPro" id="IPR050922">
    <property type="entry name" value="LytR/CpsA/Psr_CW_biosynth"/>
</dbReference>
<feature type="transmembrane region" description="Helical" evidence="2">
    <location>
        <begin position="81"/>
        <end position="98"/>
    </location>
</feature>
<dbReference type="PANTHER" id="PTHR33392:SF6">
    <property type="entry name" value="POLYISOPRENYL-TEICHOIC ACID--PEPTIDOGLYCAN TEICHOIC ACID TRANSFERASE TAGU"/>
    <property type="match status" value="1"/>
</dbReference>
<keyword evidence="2" id="KW-0472">Membrane</keyword>
<dbReference type="GeneID" id="77472008"/>
<dbReference type="EMBL" id="PYLP01000036">
    <property type="protein sequence ID" value="PST35472.1"/>
    <property type="molecule type" value="Genomic_DNA"/>
</dbReference>
<dbReference type="Proteomes" id="UP000241201">
    <property type="component" value="Unassembled WGS sequence"/>
</dbReference>
<sequence>MKKKSVVTKFLSRRILLLIQLIISIVFLGYIYYLKMLPMKYYLILVGIIALLWFFMSFFIKYGIKKKKKENKYGMLIFSKLLSLVLSISLIIVSVMAFKGNSFLSNITGSLTQTRVISLYVKKESKYKKLSDIQKDLKKMKVGIASEKGTKNINTAIAEMEDATGEEFKTKDYKDYSALGDAIDAGKIDVAVVDNSYSALLEANHEGMDDGLRSLYQVEIEEQVQSVTQKTDVTEKPFIVYLTGIDTYGTVSAISRADVNLAVCVSPKQKQILMISIPRDTQVNLHRNGKMDKLTHSAMYGIDETISTIEDFLELKVNYYAKTNFSGITNIIDALGGVTIDSPYSFKTLHGNYKIVKGKNEMDGNKALCFVRERHALPNGDFDRGRNQQRLLKAMISKAISPKIITNYSQILQAVEGCFETNMTSDEIKSLVYMQLDDMAKWETFNVQLSGDPEISYKTYSMKGKKCYTMVPSKKSLNSIIKIINKVENGERIKEKDIKGLQGA</sequence>
<dbReference type="SUPFAM" id="SSF53850">
    <property type="entry name" value="Periplasmic binding protein-like II"/>
    <property type="match status" value="1"/>
</dbReference>
<feature type="domain" description="Cell envelope-related transcriptional attenuator" evidence="3">
    <location>
        <begin position="256"/>
        <end position="400"/>
    </location>
</feature>
<dbReference type="Pfam" id="PF03816">
    <property type="entry name" value="LytR_cpsA_psr"/>
    <property type="match status" value="1"/>
</dbReference>
<dbReference type="NCBIfam" id="TIGR00350">
    <property type="entry name" value="lytR_cpsA_psr"/>
    <property type="match status" value="1"/>
</dbReference>
<protein>
    <recommendedName>
        <fullName evidence="3">Cell envelope-related transcriptional attenuator domain-containing protein</fullName>
    </recommendedName>
</protein>
<dbReference type="Gene3D" id="3.40.190.10">
    <property type="entry name" value="Periplasmic binding protein-like II"/>
    <property type="match status" value="1"/>
</dbReference>
<dbReference type="RefSeq" id="WP_106988929.1">
    <property type="nucleotide sequence ID" value="NZ_DBGDQT010000097.1"/>
</dbReference>
<name>A0A2T3FJN8_9FIRM</name>
<feature type="transmembrane region" description="Helical" evidence="2">
    <location>
        <begin position="15"/>
        <end position="33"/>
    </location>
</feature>
<accession>A0A2T3FJN8</accession>
<reference evidence="5" key="1">
    <citation type="submission" date="2018-03" db="EMBL/GenBank/DDBJ databases">
        <title>Lachnoclostridium SNUG30370 gen.nov., sp.nov., isolated from human faeces.</title>
        <authorList>
            <person name="Seo B."/>
            <person name="Jeon K."/>
            <person name="Ko G."/>
        </authorList>
    </citation>
    <scope>NUCLEOTIDE SEQUENCE [LARGE SCALE GENOMIC DNA]</scope>
    <source>
        <strain evidence="5">SNUG30370</strain>
    </source>
</reference>
<keyword evidence="5" id="KW-1185">Reference proteome</keyword>
<evidence type="ECO:0000256" key="2">
    <source>
        <dbReference type="SAM" id="Phobius"/>
    </source>
</evidence>
<keyword evidence="2" id="KW-0812">Transmembrane</keyword>
<evidence type="ECO:0000259" key="3">
    <source>
        <dbReference type="Pfam" id="PF03816"/>
    </source>
</evidence>
<dbReference type="AlphaFoldDB" id="A0A2T3FJN8"/>
<evidence type="ECO:0000256" key="1">
    <source>
        <dbReference type="ARBA" id="ARBA00006068"/>
    </source>
</evidence>